<dbReference type="GO" id="GO:0042923">
    <property type="term" value="F:neuropeptide binding"/>
    <property type="evidence" value="ECO:0007669"/>
    <property type="project" value="TreeGrafter"/>
</dbReference>
<feature type="transmembrane region" description="Helical" evidence="10">
    <location>
        <begin position="128"/>
        <end position="147"/>
    </location>
</feature>
<feature type="transmembrane region" description="Helical" evidence="10">
    <location>
        <begin position="234"/>
        <end position="255"/>
    </location>
</feature>
<sequence length="339" mass="38521">MSQVNSPTFTEKFVASVYLVMFIVGFTANMLVILVLLLTHGSLKAPAGLYVLHLAVADSLLLISLPFAADNRLRGTWIFGRIACKLMESMKLLNFFSSIFLLTLMAVDRYLSVCRRVSYKWRQSVTNSICAGVWLVSILTVAPLVMYSDIAYRDPEDNQNYMCIITAVGFVIPLAIVTFCYANIISIMAASQKKLNKSDAKTKDVAGILKQMRKDEHRKQKVSKLKGMPPRRKVTVLVANLVISFVCCWLPFHFWHIVRLSGLDLSEHHFCAKIRDLTFCLAYSNSVLNPLLYSFLGYGFRNKLIAALTRIKLCFRSRSPYRLSQQGNERRSQNMLEYL</sequence>
<feature type="transmembrane region" description="Helical" evidence="10">
    <location>
        <begin position="159"/>
        <end position="184"/>
    </location>
</feature>
<evidence type="ECO:0000256" key="5">
    <source>
        <dbReference type="ARBA" id="ARBA00023040"/>
    </source>
</evidence>
<feature type="transmembrane region" description="Helical" evidence="10">
    <location>
        <begin position="15"/>
        <end position="38"/>
    </location>
</feature>
<dbReference type="GO" id="GO:0005886">
    <property type="term" value="C:plasma membrane"/>
    <property type="evidence" value="ECO:0007669"/>
    <property type="project" value="UniProtKB-SubCell"/>
</dbReference>
<dbReference type="InParanoid" id="E4XKM2"/>
<evidence type="ECO:0000256" key="10">
    <source>
        <dbReference type="SAM" id="Phobius"/>
    </source>
</evidence>
<dbReference type="InterPro" id="IPR017452">
    <property type="entry name" value="GPCR_Rhodpsn_7TM"/>
</dbReference>
<evidence type="ECO:0000256" key="2">
    <source>
        <dbReference type="ARBA" id="ARBA00022475"/>
    </source>
</evidence>
<evidence type="ECO:0000313" key="13">
    <source>
        <dbReference type="Proteomes" id="UP000001307"/>
    </source>
</evidence>
<evidence type="ECO:0000256" key="6">
    <source>
        <dbReference type="ARBA" id="ARBA00023136"/>
    </source>
</evidence>
<feature type="transmembrane region" description="Helical" evidence="10">
    <location>
        <begin position="50"/>
        <end position="69"/>
    </location>
</feature>
<feature type="transmembrane region" description="Helical" evidence="10">
    <location>
        <begin position="89"/>
        <end position="107"/>
    </location>
</feature>
<keyword evidence="13" id="KW-1185">Reference proteome</keyword>
<reference evidence="12" key="1">
    <citation type="journal article" date="2010" name="Science">
        <title>Plasticity of animal genome architecture unmasked by rapid evolution of a pelagic tunicate.</title>
        <authorList>
            <person name="Denoeud F."/>
            <person name="Henriet S."/>
            <person name="Mungpakdee S."/>
            <person name="Aury J.M."/>
            <person name="Da Silva C."/>
            <person name="Brinkmann H."/>
            <person name="Mikhaleva J."/>
            <person name="Olsen L.C."/>
            <person name="Jubin C."/>
            <person name="Canestro C."/>
            <person name="Bouquet J.M."/>
            <person name="Danks G."/>
            <person name="Poulain J."/>
            <person name="Campsteijn C."/>
            <person name="Adamski M."/>
            <person name="Cross I."/>
            <person name="Yadetie F."/>
            <person name="Muffato M."/>
            <person name="Louis A."/>
            <person name="Butcher S."/>
            <person name="Tsagkogeorga G."/>
            <person name="Konrad A."/>
            <person name="Singh S."/>
            <person name="Jensen M.F."/>
            <person name="Cong E.H."/>
            <person name="Eikeseth-Otteraa H."/>
            <person name="Noel B."/>
            <person name="Anthouard V."/>
            <person name="Porcel B.M."/>
            <person name="Kachouri-Lafond R."/>
            <person name="Nishino A."/>
            <person name="Ugolini M."/>
            <person name="Chourrout P."/>
            <person name="Nishida H."/>
            <person name="Aasland R."/>
            <person name="Huzurbazar S."/>
            <person name="Westhof E."/>
            <person name="Delsuc F."/>
            <person name="Lehrach H."/>
            <person name="Reinhardt R."/>
            <person name="Weissenbach J."/>
            <person name="Roy S.W."/>
            <person name="Artiguenave F."/>
            <person name="Postlethwait J.H."/>
            <person name="Manak J.R."/>
            <person name="Thompson E.M."/>
            <person name="Jaillon O."/>
            <person name="Du Pasquier L."/>
            <person name="Boudinot P."/>
            <person name="Liberles D.A."/>
            <person name="Volff J.N."/>
            <person name="Philippe H."/>
            <person name="Lenhard B."/>
            <person name="Roest Crollius H."/>
            <person name="Wincker P."/>
            <person name="Chourrout D."/>
        </authorList>
    </citation>
    <scope>NUCLEOTIDE SEQUENCE [LARGE SCALE GENOMIC DNA]</scope>
</reference>
<name>E4XKM2_OIKDI</name>
<dbReference type="PRINTS" id="PR00237">
    <property type="entry name" value="GPCRRHODOPSN"/>
</dbReference>
<dbReference type="Pfam" id="PF00001">
    <property type="entry name" value="7tm_1"/>
    <property type="match status" value="1"/>
</dbReference>
<dbReference type="OrthoDB" id="6076970at2759"/>
<accession>E4XKM2</accession>
<dbReference type="PROSITE" id="PS00237">
    <property type="entry name" value="G_PROTEIN_RECEP_F1_1"/>
    <property type="match status" value="1"/>
</dbReference>
<evidence type="ECO:0000259" key="11">
    <source>
        <dbReference type="PROSITE" id="PS50262"/>
    </source>
</evidence>
<dbReference type="Proteomes" id="UP000001307">
    <property type="component" value="Unassembled WGS sequence"/>
</dbReference>
<keyword evidence="7 9" id="KW-0675">Receptor</keyword>
<dbReference type="PANTHER" id="PTHR24229:SF112">
    <property type="entry name" value="CHEMOKINE-LIKE RECEPTOR 1"/>
    <property type="match status" value="1"/>
</dbReference>
<dbReference type="FunCoup" id="E4XKM2">
    <property type="interactions" value="1"/>
</dbReference>
<keyword evidence="5 9" id="KW-0297">G-protein coupled receptor</keyword>
<keyword evidence="8 9" id="KW-0807">Transducer</keyword>
<dbReference type="GO" id="GO:0043005">
    <property type="term" value="C:neuron projection"/>
    <property type="evidence" value="ECO:0007669"/>
    <property type="project" value="TreeGrafter"/>
</dbReference>
<proteinExistence type="inferred from homology"/>
<evidence type="ECO:0000256" key="3">
    <source>
        <dbReference type="ARBA" id="ARBA00022692"/>
    </source>
</evidence>
<dbReference type="Gene3D" id="1.20.1070.10">
    <property type="entry name" value="Rhodopsin 7-helix transmembrane proteins"/>
    <property type="match status" value="1"/>
</dbReference>
<dbReference type="GO" id="GO:0004930">
    <property type="term" value="F:G protein-coupled receptor activity"/>
    <property type="evidence" value="ECO:0007669"/>
    <property type="project" value="UniProtKB-KW"/>
</dbReference>
<dbReference type="GO" id="GO:0007218">
    <property type="term" value="P:neuropeptide signaling pathway"/>
    <property type="evidence" value="ECO:0007669"/>
    <property type="project" value="TreeGrafter"/>
</dbReference>
<evidence type="ECO:0000256" key="1">
    <source>
        <dbReference type="ARBA" id="ARBA00004651"/>
    </source>
</evidence>
<keyword evidence="3 9" id="KW-0812">Transmembrane</keyword>
<dbReference type="EMBL" id="FN653065">
    <property type="protein sequence ID" value="CBY10725.1"/>
    <property type="molecule type" value="Genomic_DNA"/>
</dbReference>
<keyword evidence="6 10" id="KW-0472">Membrane</keyword>
<comment type="subcellular location">
    <subcellularLocation>
        <location evidence="1">Cell membrane</location>
        <topology evidence="1">Multi-pass membrane protein</topology>
    </subcellularLocation>
</comment>
<evidence type="ECO:0000313" key="12">
    <source>
        <dbReference type="EMBL" id="CBY10725.1"/>
    </source>
</evidence>
<dbReference type="InterPro" id="IPR000276">
    <property type="entry name" value="GPCR_Rhodpsn"/>
</dbReference>
<feature type="domain" description="G-protein coupled receptors family 1 profile" evidence="11">
    <location>
        <begin position="28"/>
        <end position="293"/>
    </location>
</feature>
<protein>
    <recommendedName>
        <fullName evidence="11">G-protein coupled receptors family 1 profile domain-containing protein</fullName>
    </recommendedName>
</protein>
<dbReference type="PANTHER" id="PTHR24229">
    <property type="entry name" value="NEUROPEPTIDES RECEPTOR"/>
    <property type="match status" value="1"/>
</dbReference>
<comment type="similarity">
    <text evidence="9">Belongs to the G-protein coupled receptor 1 family.</text>
</comment>
<evidence type="ECO:0000256" key="7">
    <source>
        <dbReference type="ARBA" id="ARBA00023170"/>
    </source>
</evidence>
<dbReference type="SUPFAM" id="SSF81321">
    <property type="entry name" value="Family A G protein-coupled receptor-like"/>
    <property type="match status" value="1"/>
</dbReference>
<keyword evidence="4 10" id="KW-1133">Transmembrane helix</keyword>
<evidence type="ECO:0000256" key="4">
    <source>
        <dbReference type="ARBA" id="ARBA00022989"/>
    </source>
</evidence>
<dbReference type="PROSITE" id="PS50262">
    <property type="entry name" value="G_PROTEIN_RECEP_F1_2"/>
    <property type="match status" value="1"/>
</dbReference>
<evidence type="ECO:0000256" key="9">
    <source>
        <dbReference type="RuleBase" id="RU000688"/>
    </source>
</evidence>
<dbReference type="AlphaFoldDB" id="E4XKM2"/>
<organism evidence="12">
    <name type="scientific">Oikopleura dioica</name>
    <name type="common">Tunicate</name>
    <dbReference type="NCBI Taxonomy" id="34765"/>
    <lineage>
        <taxon>Eukaryota</taxon>
        <taxon>Metazoa</taxon>
        <taxon>Chordata</taxon>
        <taxon>Tunicata</taxon>
        <taxon>Appendicularia</taxon>
        <taxon>Copelata</taxon>
        <taxon>Oikopleuridae</taxon>
        <taxon>Oikopleura</taxon>
    </lineage>
</organism>
<gene>
    <name evidence="12" type="ORF">GSOID_T00014234001</name>
</gene>
<evidence type="ECO:0000256" key="8">
    <source>
        <dbReference type="ARBA" id="ARBA00023224"/>
    </source>
</evidence>
<keyword evidence="2" id="KW-1003">Cell membrane</keyword>